<sequence length="115" mass="12867">MPVSPARTSRTRWCPALIPQRRGGLLHRRALAALRRNITVYGVHYSTPELCTTHLTDPRLWNFAIVRPVCYEGFNDPGRTYCRLAAALVSTTFRPAGSCALCAVVPRTLTHMSEE</sequence>
<evidence type="ECO:0000313" key="2">
    <source>
        <dbReference type="Proteomes" id="UP000094444"/>
    </source>
</evidence>
<protein>
    <submittedName>
        <fullName evidence="1">Uncharacterized protein</fullName>
    </submittedName>
</protein>
<reference evidence="1" key="1">
    <citation type="submission" date="2017-09" db="EMBL/GenBank/DDBJ databases">
        <title>Polyketide synthases of a Diaporthe helianthi virulent isolate.</title>
        <authorList>
            <person name="Baroncelli R."/>
        </authorList>
    </citation>
    <scope>NUCLEOTIDE SEQUENCE [LARGE SCALE GENOMIC DNA]</scope>
    <source>
        <strain evidence="1">7/96</strain>
    </source>
</reference>
<dbReference type="Proteomes" id="UP000094444">
    <property type="component" value="Unassembled WGS sequence"/>
</dbReference>
<dbReference type="EMBL" id="MAVT02000345">
    <property type="protein sequence ID" value="POS76673.1"/>
    <property type="molecule type" value="Genomic_DNA"/>
</dbReference>
<organism evidence="1 2">
    <name type="scientific">Diaporthe helianthi</name>
    <dbReference type="NCBI Taxonomy" id="158607"/>
    <lineage>
        <taxon>Eukaryota</taxon>
        <taxon>Fungi</taxon>
        <taxon>Dikarya</taxon>
        <taxon>Ascomycota</taxon>
        <taxon>Pezizomycotina</taxon>
        <taxon>Sordariomycetes</taxon>
        <taxon>Sordariomycetidae</taxon>
        <taxon>Diaporthales</taxon>
        <taxon>Diaporthaceae</taxon>
        <taxon>Diaporthe</taxon>
    </lineage>
</organism>
<dbReference type="AlphaFoldDB" id="A0A2P5I2E4"/>
<proteinExistence type="predicted"/>
<dbReference type="InParanoid" id="A0A2P5I2E4"/>
<comment type="caution">
    <text evidence="1">The sequence shown here is derived from an EMBL/GenBank/DDBJ whole genome shotgun (WGS) entry which is preliminary data.</text>
</comment>
<accession>A0A2P5I2E4</accession>
<gene>
    <name evidence="1" type="ORF">DHEL01_v204938</name>
</gene>
<keyword evidence="2" id="KW-1185">Reference proteome</keyword>
<name>A0A2P5I2E4_DIAHE</name>
<evidence type="ECO:0000313" key="1">
    <source>
        <dbReference type="EMBL" id="POS76673.1"/>
    </source>
</evidence>